<sequence>MAPRPNSSNNRDTSDGPATNTMAPGPNSSNNRDNYRCHGYPGPMNPTQMVHHYLAHESLFHLRKAQMGLGQARNFMLQLLQIEKDAGRDGDDLAMVCNQLAASHGKLEDMIGSVTEMTEGLVQWSMSAASLAEQANTNGVVAVNGTHVHSAEAAMPETEEASMLNGSEERGPNGALAEEE</sequence>
<dbReference type="AlphaFoldDB" id="A0A0D2GE56"/>
<evidence type="ECO:0000313" key="2">
    <source>
        <dbReference type="EMBL" id="KIW76925.1"/>
    </source>
</evidence>
<organism evidence="2 3">
    <name type="scientific">Fonsecaea pedrosoi CBS 271.37</name>
    <dbReference type="NCBI Taxonomy" id="1442368"/>
    <lineage>
        <taxon>Eukaryota</taxon>
        <taxon>Fungi</taxon>
        <taxon>Dikarya</taxon>
        <taxon>Ascomycota</taxon>
        <taxon>Pezizomycotina</taxon>
        <taxon>Eurotiomycetes</taxon>
        <taxon>Chaetothyriomycetidae</taxon>
        <taxon>Chaetothyriales</taxon>
        <taxon>Herpotrichiellaceae</taxon>
        <taxon>Fonsecaea</taxon>
    </lineage>
</organism>
<gene>
    <name evidence="2" type="ORF">Z517_09369</name>
</gene>
<feature type="region of interest" description="Disordered" evidence="1">
    <location>
        <begin position="1"/>
        <end position="40"/>
    </location>
</feature>
<dbReference type="RefSeq" id="XP_013280733.1">
    <property type="nucleotide sequence ID" value="XM_013425279.1"/>
</dbReference>
<dbReference type="EMBL" id="KN846974">
    <property type="protein sequence ID" value="KIW76925.1"/>
    <property type="molecule type" value="Genomic_DNA"/>
</dbReference>
<keyword evidence="3" id="KW-1185">Reference proteome</keyword>
<feature type="compositionally biased region" description="Polar residues" evidence="1">
    <location>
        <begin position="1"/>
        <end position="32"/>
    </location>
</feature>
<accession>A0A0D2GE56</accession>
<evidence type="ECO:0000256" key="1">
    <source>
        <dbReference type="SAM" id="MobiDB-lite"/>
    </source>
</evidence>
<reference evidence="2 3" key="1">
    <citation type="submission" date="2015-01" db="EMBL/GenBank/DDBJ databases">
        <title>The Genome Sequence of Fonsecaea pedrosoi CBS 271.37.</title>
        <authorList>
            <consortium name="The Broad Institute Genomics Platform"/>
            <person name="Cuomo C."/>
            <person name="de Hoog S."/>
            <person name="Gorbushina A."/>
            <person name="Stielow B."/>
            <person name="Teixiera M."/>
            <person name="Abouelleil A."/>
            <person name="Chapman S.B."/>
            <person name="Priest M."/>
            <person name="Young S.K."/>
            <person name="Wortman J."/>
            <person name="Nusbaum C."/>
            <person name="Birren B."/>
        </authorList>
    </citation>
    <scope>NUCLEOTIDE SEQUENCE [LARGE SCALE GENOMIC DNA]</scope>
    <source>
        <strain evidence="2 3">CBS 271.37</strain>
    </source>
</reference>
<feature type="region of interest" description="Disordered" evidence="1">
    <location>
        <begin position="155"/>
        <end position="180"/>
    </location>
</feature>
<dbReference type="GeneID" id="25308859"/>
<dbReference type="Proteomes" id="UP000053029">
    <property type="component" value="Unassembled WGS sequence"/>
</dbReference>
<evidence type="ECO:0000313" key="3">
    <source>
        <dbReference type="Proteomes" id="UP000053029"/>
    </source>
</evidence>
<dbReference type="HOGENOM" id="CLU_1496246_0_0_1"/>
<dbReference type="VEuPathDB" id="FungiDB:Z517_09369"/>
<protein>
    <submittedName>
        <fullName evidence="2">Unplaced genomic scaffold supercont1.6, whole genome shotgun sequence</fullName>
    </submittedName>
</protein>
<name>A0A0D2GE56_9EURO</name>
<proteinExistence type="predicted"/>